<proteinExistence type="predicted"/>
<dbReference type="RefSeq" id="XP_001841180.2">
    <property type="nucleotide sequence ID" value="XM_001841128.2"/>
</dbReference>
<dbReference type="VEuPathDB" id="FungiDB:CC1G_10177"/>
<dbReference type="HOGENOM" id="CLU_128855_0_0_1"/>
<dbReference type="InParanoid" id="A8PGB9"/>
<reference evidence="2 3" key="1">
    <citation type="journal article" date="2010" name="Proc. Natl. Acad. Sci. U.S.A.">
        <title>Insights into evolution of multicellular fungi from the assembled chromosomes of the mushroom Coprinopsis cinerea (Coprinus cinereus).</title>
        <authorList>
            <person name="Stajich J.E."/>
            <person name="Wilke S.K."/>
            <person name="Ahren D."/>
            <person name="Au C.H."/>
            <person name="Birren B.W."/>
            <person name="Borodovsky M."/>
            <person name="Burns C."/>
            <person name="Canback B."/>
            <person name="Casselton L.A."/>
            <person name="Cheng C.K."/>
            <person name="Deng J."/>
            <person name="Dietrich F.S."/>
            <person name="Fargo D.C."/>
            <person name="Farman M.L."/>
            <person name="Gathman A.C."/>
            <person name="Goldberg J."/>
            <person name="Guigo R."/>
            <person name="Hoegger P.J."/>
            <person name="Hooker J.B."/>
            <person name="Huggins A."/>
            <person name="James T.Y."/>
            <person name="Kamada T."/>
            <person name="Kilaru S."/>
            <person name="Kodira C."/>
            <person name="Kues U."/>
            <person name="Kupfer D."/>
            <person name="Kwan H.S."/>
            <person name="Lomsadze A."/>
            <person name="Li W."/>
            <person name="Lilly W.W."/>
            <person name="Ma L.J."/>
            <person name="Mackey A.J."/>
            <person name="Manning G."/>
            <person name="Martin F."/>
            <person name="Muraguchi H."/>
            <person name="Natvig D.O."/>
            <person name="Palmerini H."/>
            <person name="Ramesh M.A."/>
            <person name="Rehmeyer C.J."/>
            <person name="Roe B.A."/>
            <person name="Shenoy N."/>
            <person name="Stanke M."/>
            <person name="Ter-Hovhannisyan V."/>
            <person name="Tunlid A."/>
            <person name="Velagapudi R."/>
            <person name="Vision T.J."/>
            <person name="Zeng Q."/>
            <person name="Zolan M.E."/>
            <person name="Pukkila P.J."/>
        </authorList>
    </citation>
    <scope>NUCLEOTIDE SEQUENCE [LARGE SCALE GENOMIC DNA]</scope>
    <source>
        <strain evidence="3">Okayama-7 / 130 / ATCC MYA-4618 / FGSC 9003</strain>
    </source>
</reference>
<comment type="caution">
    <text evidence="2">The sequence shown here is derived from an EMBL/GenBank/DDBJ whole genome shotgun (WGS) entry which is preliminary data.</text>
</comment>
<dbReference type="OMA" id="EFGDPFQ"/>
<protein>
    <submittedName>
        <fullName evidence="2">Uncharacterized protein</fullName>
    </submittedName>
</protein>
<keyword evidence="3" id="KW-1185">Reference proteome</keyword>
<evidence type="ECO:0000313" key="2">
    <source>
        <dbReference type="EMBL" id="EAU80610.2"/>
    </source>
</evidence>
<feature type="compositionally biased region" description="Low complexity" evidence="1">
    <location>
        <begin position="8"/>
        <end position="19"/>
    </location>
</feature>
<evidence type="ECO:0000256" key="1">
    <source>
        <dbReference type="SAM" id="MobiDB-lite"/>
    </source>
</evidence>
<evidence type="ECO:0000313" key="3">
    <source>
        <dbReference type="Proteomes" id="UP000001861"/>
    </source>
</evidence>
<dbReference type="EMBL" id="AACS02000002">
    <property type="protein sequence ID" value="EAU80610.2"/>
    <property type="molecule type" value="Genomic_DNA"/>
</dbReference>
<sequence length="122" mass="13382">MNSPELMSPVDTSPSSTPPNEEINYQPPSQSDKGFVASLTSQLFTSGSSKRRLPGGGGSYGGSSSSRDLKSRRRENSSRMNTGEWDLMKGQGGKREKDELLDQGLVDYLRKEIGDPFQEPRP</sequence>
<dbReference type="AlphaFoldDB" id="A8PGB9"/>
<dbReference type="Proteomes" id="UP000001861">
    <property type="component" value="Unassembled WGS sequence"/>
</dbReference>
<name>A8PGB9_COPC7</name>
<gene>
    <name evidence="2" type="ORF">CC1G_10177</name>
</gene>
<feature type="compositionally biased region" description="Polar residues" evidence="1">
    <location>
        <begin position="26"/>
        <end position="48"/>
    </location>
</feature>
<dbReference type="eggNOG" id="ENOG502T23V">
    <property type="taxonomic scope" value="Eukaryota"/>
</dbReference>
<organism evidence="2 3">
    <name type="scientific">Coprinopsis cinerea (strain Okayama-7 / 130 / ATCC MYA-4618 / FGSC 9003)</name>
    <name type="common">Inky cap fungus</name>
    <name type="synonym">Hormographiella aspergillata</name>
    <dbReference type="NCBI Taxonomy" id="240176"/>
    <lineage>
        <taxon>Eukaryota</taxon>
        <taxon>Fungi</taxon>
        <taxon>Dikarya</taxon>
        <taxon>Basidiomycota</taxon>
        <taxon>Agaricomycotina</taxon>
        <taxon>Agaricomycetes</taxon>
        <taxon>Agaricomycetidae</taxon>
        <taxon>Agaricales</taxon>
        <taxon>Agaricineae</taxon>
        <taxon>Psathyrellaceae</taxon>
        <taxon>Coprinopsis</taxon>
    </lineage>
</organism>
<dbReference type="GeneID" id="6017855"/>
<dbReference type="OrthoDB" id="2726318at2759"/>
<accession>A8PGB9</accession>
<feature type="region of interest" description="Disordered" evidence="1">
    <location>
        <begin position="1"/>
        <end position="99"/>
    </location>
</feature>
<dbReference type="KEGG" id="cci:CC1G_10177"/>